<proteinExistence type="predicted"/>
<dbReference type="InterPro" id="IPR020843">
    <property type="entry name" value="ER"/>
</dbReference>
<organism evidence="2 3">
    <name type="scientific">Brachybacterium muris UCD-AY4</name>
    <dbReference type="NCBI Taxonomy" id="1249481"/>
    <lineage>
        <taxon>Bacteria</taxon>
        <taxon>Bacillati</taxon>
        <taxon>Actinomycetota</taxon>
        <taxon>Actinomycetes</taxon>
        <taxon>Micrococcales</taxon>
        <taxon>Dermabacteraceae</taxon>
        <taxon>Brachybacterium</taxon>
    </lineage>
</organism>
<dbReference type="HOGENOM" id="CLU_026673_26_3_11"/>
<dbReference type="Gene3D" id="3.90.180.10">
    <property type="entry name" value="Medium-chain alcohol dehydrogenases, catalytic domain"/>
    <property type="match status" value="1"/>
</dbReference>
<dbReference type="Proteomes" id="UP000019754">
    <property type="component" value="Unassembled WGS sequence"/>
</dbReference>
<dbReference type="SMART" id="SM00829">
    <property type="entry name" value="PKS_ER"/>
    <property type="match status" value="1"/>
</dbReference>
<dbReference type="InterPro" id="IPR011032">
    <property type="entry name" value="GroES-like_sf"/>
</dbReference>
<sequence>MRAVIIESKGAQPRLVEDADPALLDATEDATEGATVELDVLTSSYNYKDGMALAGKGIVRSFPLIPGIDLIGRVTASSADAWDTGDLVVLNGDGIGESRHGGFATRARVQPDALVRLPATLSPERAAAIGTAGFTAMLAVLRLQDAGLVPEDGDVLVTGASGGAGSIAIALLAARGYRVVASTGRGTENEEYLRQLGAAELIDRDEVGAEPGKPLQSQRWAGAIDGVGSTTLANVLAQTRWGGTVAAFGLAQGPDLPTTVLPFILRQVTLAGVNSVDAPLPLRQRAWDALADELDLDLLDWMTSTIGLSEVIDYAPRILGGKVRGRTVVDVAL</sequence>
<accession>A0A022KY07</accession>
<dbReference type="SUPFAM" id="SSF51735">
    <property type="entry name" value="NAD(P)-binding Rossmann-fold domains"/>
    <property type="match status" value="1"/>
</dbReference>
<dbReference type="Pfam" id="PF00107">
    <property type="entry name" value="ADH_zinc_N"/>
    <property type="match status" value="1"/>
</dbReference>
<evidence type="ECO:0000259" key="1">
    <source>
        <dbReference type="SMART" id="SM00829"/>
    </source>
</evidence>
<dbReference type="EMBL" id="AORC01000008">
    <property type="protein sequence ID" value="EYT49595.1"/>
    <property type="molecule type" value="Genomic_DNA"/>
</dbReference>
<protein>
    <submittedName>
        <fullName evidence="2">NADPH:quinone dehydrogenase</fullName>
    </submittedName>
</protein>
<dbReference type="STRING" id="1249481.D641_0107075"/>
<dbReference type="OrthoDB" id="9782155at2"/>
<evidence type="ECO:0000313" key="3">
    <source>
        <dbReference type="Proteomes" id="UP000019754"/>
    </source>
</evidence>
<comment type="caution">
    <text evidence="2">The sequence shown here is derived from an EMBL/GenBank/DDBJ whole genome shotgun (WGS) entry which is preliminary data.</text>
</comment>
<dbReference type="InterPro" id="IPR013149">
    <property type="entry name" value="ADH-like_C"/>
</dbReference>
<dbReference type="InterPro" id="IPR051397">
    <property type="entry name" value="Zn-ADH-like_protein"/>
</dbReference>
<dbReference type="GO" id="GO:0043957">
    <property type="term" value="F:acryloyl-CoA reductase (NADPH) activity"/>
    <property type="evidence" value="ECO:0007669"/>
    <property type="project" value="TreeGrafter"/>
</dbReference>
<reference evidence="2 3" key="1">
    <citation type="journal article" date="2013" name="Genome Announc.">
        <title>Draft genome sequence of an Actinobacterium, Brachybacterium muris strain UCD-AY4.</title>
        <authorList>
            <person name="Lo J.R."/>
            <person name="Lang J.M."/>
            <person name="Darling A.E."/>
            <person name="Eisen J.A."/>
            <person name="Coil D.A."/>
        </authorList>
    </citation>
    <scope>NUCLEOTIDE SEQUENCE [LARGE SCALE GENOMIC DNA]</scope>
    <source>
        <strain evidence="2 3">UCD-AY4</strain>
    </source>
</reference>
<dbReference type="PANTHER" id="PTHR43677:SF1">
    <property type="entry name" value="ACRYLYL-COA REDUCTASE ACUI-RELATED"/>
    <property type="match status" value="1"/>
</dbReference>
<dbReference type="NCBIfam" id="TIGR02823">
    <property type="entry name" value="oxido_YhdH"/>
    <property type="match status" value="1"/>
</dbReference>
<dbReference type="RefSeq" id="WP_017824951.1">
    <property type="nucleotide sequence ID" value="NZ_KB403093.1"/>
</dbReference>
<dbReference type="Gene3D" id="3.40.50.720">
    <property type="entry name" value="NAD(P)-binding Rossmann-like Domain"/>
    <property type="match status" value="1"/>
</dbReference>
<feature type="domain" description="Enoyl reductase (ER)" evidence="1">
    <location>
        <begin position="14"/>
        <end position="329"/>
    </location>
</feature>
<dbReference type="InterPro" id="IPR014188">
    <property type="entry name" value="Acrylyl-CoA_reductase_AcuI"/>
</dbReference>
<dbReference type="SUPFAM" id="SSF50129">
    <property type="entry name" value="GroES-like"/>
    <property type="match status" value="1"/>
</dbReference>
<dbReference type="PANTHER" id="PTHR43677">
    <property type="entry name" value="SHORT-CHAIN DEHYDROGENASE/REDUCTASE"/>
    <property type="match status" value="1"/>
</dbReference>
<evidence type="ECO:0000313" key="2">
    <source>
        <dbReference type="EMBL" id="EYT49595.1"/>
    </source>
</evidence>
<gene>
    <name evidence="2" type="ORF">D641_0107075</name>
</gene>
<dbReference type="CDD" id="cd08288">
    <property type="entry name" value="MDR_yhdh"/>
    <property type="match status" value="1"/>
</dbReference>
<dbReference type="InterPro" id="IPR036291">
    <property type="entry name" value="NAD(P)-bd_dom_sf"/>
</dbReference>
<dbReference type="Pfam" id="PF08240">
    <property type="entry name" value="ADH_N"/>
    <property type="match status" value="1"/>
</dbReference>
<dbReference type="AlphaFoldDB" id="A0A022KY07"/>
<keyword evidence="3" id="KW-1185">Reference proteome</keyword>
<name>A0A022KY07_9MICO</name>
<dbReference type="InterPro" id="IPR013154">
    <property type="entry name" value="ADH-like_N"/>
</dbReference>